<dbReference type="EMBL" id="FNCQ01000007">
    <property type="protein sequence ID" value="SDG68824.1"/>
    <property type="molecule type" value="Genomic_DNA"/>
</dbReference>
<evidence type="ECO:0000313" key="2">
    <source>
        <dbReference type="Proteomes" id="UP000198779"/>
    </source>
</evidence>
<proteinExistence type="predicted"/>
<dbReference type="RefSeq" id="WP_091817157.1">
    <property type="nucleotide sequence ID" value="NZ_FNCQ01000007.1"/>
</dbReference>
<evidence type="ECO:0000313" key="1">
    <source>
        <dbReference type="EMBL" id="SDG68824.1"/>
    </source>
</evidence>
<name>A0A1G7WA63_9BACT</name>
<dbReference type="Proteomes" id="UP000198779">
    <property type="component" value="Unassembled WGS sequence"/>
</dbReference>
<accession>A0A1G7WA63</accession>
<dbReference type="AlphaFoldDB" id="A0A1G7WA63"/>
<dbReference type="STRING" id="645274.SAMN04487901_107111"/>
<protein>
    <submittedName>
        <fullName evidence="1">Uncharacterized protein</fullName>
    </submittedName>
</protein>
<organism evidence="1 2">
    <name type="scientific">Prevotella communis</name>
    <dbReference type="NCBI Taxonomy" id="2913614"/>
    <lineage>
        <taxon>Bacteria</taxon>
        <taxon>Pseudomonadati</taxon>
        <taxon>Bacteroidota</taxon>
        <taxon>Bacteroidia</taxon>
        <taxon>Bacteroidales</taxon>
        <taxon>Prevotellaceae</taxon>
        <taxon>Prevotella</taxon>
    </lineage>
</organism>
<keyword evidence="2" id="KW-1185">Reference proteome</keyword>
<gene>
    <name evidence="1" type="ORF">SAMN04487901_107111</name>
</gene>
<reference evidence="2" key="1">
    <citation type="submission" date="2016-10" db="EMBL/GenBank/DDBJ databases">
        <authorList>
            <person name="Varghese N."/>
            <person name="Submissions S."/>
        </authorList>
    </citation>
    <scope>NUCLEOTIDE SEQUENCE [LARGE SCALE GENOMIC DNA]</scope>
    <source>
        <strain evidence="2">BP1-148</strain>
    </source>
</reference>
<sequence length="192" mass="22783">METVTKTTSKRKKTFGQQERYEHVTKAIFNERLKCKDDTWLRNIDITTEESWLVKKVRRIIEKRMCQTYHKQHKEVSHDHGNQSRHNMKRAVSYELYIIGQVENVEKQSRGNSTHWKRKYDPNTGKIVFKKKVGYHTIEEAKESAIKLVKEKPWCRKAVNVYKCHHCNMYHIGHESEMTIAPILSVQPVAFA</sequence>